<feature type="region of interest" description="Disordered" evidence="4">
    <location>
        <begin position="1"/>
        <end position="103"/>
    </location>
</feature>
<dbReference type="Pfam" id="PF01593">
    <property type="entry name" value="Amino_oxidase"/>
    <property type="match status" value="1"/>
</dbReference>
<dbReference type="InterPro" id="IPR002937">
    <property type="entry name" value="Amino_oxidase"/>
</dbReference>
<feature type="domain" description="Amine oxidase" evidence="5">
    <location>
        <begin position="445"/>
        <end position="552"/>
    </location>
</feature>
<dbReference type="OrthoDB" id="7777654at2759"/>
<evidence type="ECO:0000313" key="6">
    <source>
        <dbReference type="EMBL" id="CUG92392.1"/>
    </source>
</evidence>
<dbReference type="InterPro" id="IPR050703">
    <property type="entry name" value="Flavin_MAO"/>
</dbReference>
<comment type="similarity">
    <text evidence="1">Belongs to the flavin monoamine oxidase family.</text>
</comment>
<dbReference type="Gene3D" id="3.50.50.60">
    <property type="entry name" value="FAD/NAD(P)-binding domain"/>
    <property type="match status" value="1"/>
</dbReference>
<name>A0A0S4JQY4_BODSA</name>
<evidence type="ECO:0000256" key="2">
    <source>
        <dbReference type="ARBA" id="ARBA00012804"/>
    </source>
</evidence>
<accession>A0A0S4JQY4</accession>
<dbReference type="AlphaFoldDB" id="A0A0S4JQY4"/>
<organism evidence="6 7">
    <name type="scientific">Bodo saltans</name>
    <name type="common">Flagellated protozoan</name>
    <dbReference type="NCBI Taxonomy" id="75058"/>
    <lineage>
        <taxon>Eukaryota</taxon>
        <taxon>Discoba</taxon>
        <taxon>Euglenozoa</taxon>
        <taxon>Kinetoplastea</taxon>
        <taxon>Metakinetoplastina</taxon>
        <taxon>Eubodonida</taxon>
        <taxon>Bodonidae</taxon>
        <taxon>Bodo</taxon>
    </lineage>
</organism>
<feature type="non-terminal residue" evidence="6">
    <location>
        <position position="557"/>
    </location>
</feature>
<dbReference type="Proteomes" id="UP000051952">
    <property type="component" value="Unassembled WGS sequence"/>
</dbReference>
<reference evidence="7" key="1">
    <citation type="submission" date="2015-09" db="EMBL/GenBank/DDBJ databases">
        <authorList>
            <consortium name="Pathogen Informatics"/>
        </authorList>
    </citation>
    <scope>NUCLEOTIDE SEQUENCE [LARGE SCALE GENOMIC DNA]</scope>
    <source>
        <strain evidence="7">Lake Konstanz</strain>
    </source>
</reference>
<proteinExistence type="inferred from homology"/>
<comment type="catalytic activity">
    <reaction evidence="3">
        <text>a secondary aliphatic amine + O2 + H2O = a primary amine + an aldehyde + H2O2</text>
        <dbReference type="Rhea" id="RHEA:26414"/>
        <dbReference type="ChEBI" id="CHEBI:15377"/>
        <dbReference type="ChEBI" id="CHEBI:15379"/>
        <dbReference type="ChEBI" id="CHEBI:16240"/>
        <dbReference type="ChEBI" id="CHEBI:17478"/>
        <dbReference type="ChEBI" id="CHEBI:58855"/>
        <dbReference type="ChEBI" id="CHEBI:65296"/>
        <dbReference type="EC" id="1.4.3.4"/>
    </reaction>
</comment>
<evidence type="ECO:0000256" key="4">
    <source>
        <dbReference type="SAM" id="MobiDB-lite"/>
    </source>
</evidence>
<dbReference type="VEuPathDB" id="TriTrypDB:BSAL_37055"/>
<gene>
    <name evidence="6" type="ORF">BSAL_37055</name>
</gene>
<feature type="compositionally biased region" description="Polar residues" evidence="4">
    <location>
        <begin position="30"/>
        <end position="42"/>
    </location>
</feature>
<dbReference type="EC" id="1.4.3.4" evidence="2"/>
<evidence type="ECO:0000256" key="3">
    <source>
        <dbReference type="ARBA" id="ARBA00048448"/>
    </source>
</evidence>
<feature type="compositionally biased region" description="Basic and acidic residues" evidence="4">
    <location>
        <begin position="81"/>
        <end position="95"/>
    </location>
</feature>
<dbReference type="PANTHER" id="PTHR43563">
    <property type="entry name" value="AMINE OXIDASE"/>
    <property type="match status" value="1"/>
</dbReference>
<evidence type="ECO:0000256" key="1">
    <source>
        <dbReference type="ARBA" id="ARBA00005995"/>
    </source>
</evidence>
<protein>
    <recommendedName>
        <fullName evidence="2">monoamine oxidase</fullName>
        <ecNumber evidence="2">1.4.3.4</ecNumber>
    </recommendedName>
</protein>
<dbReference type="InterPro" id="IPR036188">
    <property type="entry name" value="FAD/NAD-bd_sf"/>
</dbReference>
<dbReference type="PANTHER" id="PTHR43563:SF1">
    <property type="entry name" value="AMINE OXIDASE [FLAVIN-CONTAINING] B"/>
    <property type="match status" value="1"/>
</dbReference>
<keyword evidence="7" id="KW-1185">Reference proteome</keyword>
<dbReference type="EMBL" id="CYKH01002039">
    <property type="protein sequence ID" value="CUG92392.1"/>
    <property type="molecule type" value="Genomic_DNA"/>
</dbReference>
<sequence length="557" mass="61848">MHTLKMSAPLAQTSQEGIPPQPPTGATAGIQPSFSGVSSSKTDAPPLRLRPRDDYDDTERTEKLRRGRRREVEQRPSIADAETRGHAAERERSPERFAQNYDNPASWPTTFSVERKLKRGVTMNAGRYAALLLLNQANGKESKQSLLTLLDPLLLSPAPKEVDINTYLNLHLNNVSTKCEMVLQERGVQLDKLAEKVIAFQRGSAKRNVVFSYSPRGSGKTQLVKWFLSENRANAVKWGRVIVRCCDRAAEEKWIRIVKGVWPGSQAVGTNETGQLVEDVSGVCELIRAHVEDVTGRVQNLSNYLNPDAAYETWRRETASHFEIPANTADVDPLIVLDTCEELAEIEHKWMTHNSNQKPYTMLEAFFQSIPPPNCILVFGCNAKIDVDLVSLTDANVENIGALPPLSVEGHRKAITVTVGSGKAFYVDASYLPLPRFNNFALMCVTRFIVSDMAAKVASLSQAERCAMLAKHYATIFQADEALSPVAYKDKVWAAEQWVGDCYVGTMAPDVLTFIMYRLTHRDPIEKRIFIAGAESAYTMVGYMDGAVEAALALRSL</sequence>
<dbReference type="SUPFAM" id="SSF54373">
    <property type="entry name" value="FAD-linked reductases, C-terminal domain"/>
    <property type="match status" value="1"/>
</dbReference>
<evidence type="ECO:0000259" key="5">
    <source>
        <dbReference type="Pfam" id="PF01593"/>
    </source>
</evidence>
<dbReference type="GO" id="GO:0097621">
    <property type="term" value="F:monoamine oxidase activity"/>
    <property type="evidence" value="ECO:0007669"/>
    <property type="project" value="UniProtKB-EC"/>
</dbReference>
<evidence type="ECO:0000313" key="7">
    <source>
        <dbReference type="Proteomes" id="UP000051952"/>
    </source>
</evidence>
<feature type="compositionally biased region" description="Basic and acidic residues" evidence="4">
    <location>
        <begin position="50"/>
        <end position="74"/>
    </location>
</feature>